<comment type="caution">
    <text evidence="1">The sequence shown here is derived from an EMBL/GenBank/DDBJ whole genome shotgun (WGS) entry which is preliminary data.</text>
</comment>
<protein>
    <submittedName>
        <fullName evidence="1">Uncharacterized protein</fullName>
    </submittedName>
</protein>
<organism evidence="1 2">
    <name type="scientific">Ixodes persulcatus</name>
    <name type="common">Taiga tick</name>
    <dbReference type="NCBI Taxonomy" id="34615"/>
    <lineage>
        <taxon>Eukaryota</taxon>
        <taxon>Metazoa</taxon>
        <taxon>Ecdysozoa</taxon>
        <taxon>Arthropoda</taxon>
        <taxon>Chelicerata</taxon>
        <taxon>Arachnida</taxon>
        <taxon>Acari</taxon>
        <taxon>Parasitiformes</taxon>
        <taxon>Ixodida</taxon>
        <taxon>Ixodoidea</taxon>
        <taxon>Ixodidae</taxon>
        <taxon>Ixodinae</taxon>
        <taxon>Ixodes</taxon>
    </lineage>
</organism>
<accession>A0AC60PJE4</accession>
<reference evidence="1 2" key="1">
    <citation type="journal article" date="2020" name="Cell">
        <title>Large-Scale Comparative Analyses of Tick Genomes Elucidate Their Genetic Diversity and Vector Capacities.</title>
        <authorList>
            <consortium name="Tick Genome and Microbiome Consortium (TIGMIC)"/>
            <person name="Jia N."/>
            <person name="Wang J."/>
            <person name="Shi W."/>
            <person name="Du L."/>
            <person name="Sun Y."/>
            <person name="Zhan W."/>
            <person name="Jiang J.F."/>
            <person name="Wang Q."/>
            <person name="Zhang B."/>
            <person name="Ji P."/>
            <person name="Bell-Sakyi L."/>
            <person name="Cui X.M."/>
            <person name="Yuan T.T."/>
            <person name="Jiang B.G."/>
            <person name="Yang W.F."/>
            <person name="Lam T.T."/>
            <person name="Chang Q.C."/>
            <person name="Ding S.J."/>
            <person name="Wang X.J."/>
            <person name="Zhu J.G."/>
            <person name="Ruan X.D."/>
            <person name="Zhao L."/>
            <person name="Wei J.T."/>
            <person name="Ye R.Z."/>
            <person name="Que T.C."/>
            <person name="Du C.H."/>
            <person name="Zhou Y.H."/>
            <person name="Cheng J.X."/>
            <person name="Dai P.F."/>
            <person name="Guo W.B."/>
            <person name="Han X.H."/>
            <person name="Huang E.J."/>
            <person name="Li L.F."/>
            <person name="Wei W."/>
            <person name="Gao Y.C."/>
            <person name="Liu J.Z."/>
            <person name="Shao H.Z."/>
            <person name="Wang X."/>
            <person name="Wang C.C."/>
            <person name="Yang T.C."/>
            <person name="Huo Q.B."/>
            <person name="Li W."/>
            <person name="Chen H.Y."/>
            <person name="Chen S.E."/>
            <person name="Zhou L.G."/>
            <person name="Ni X.B."/>
            <person name="Tian J.H."/>
            <person name="Sheng Y."/>
            <person name="Liu T."/>
            <person name="Pan Y.S."/>
            <person name="Xia L.Y."/>
            <person name="Li J."/>
            <person name="Zhao F."/>
            <person name="Cao W.C."/>
        </authorList>
    </citation>
    <scope>NUCLEOTIDE SEQUENCE [LARGE SCALE GENOMIC DNA]</scope>
    <source>
        <strain evidence="1">Iper-2018</strain>
    </source>
</reference>
<evidence type="ECO:0000313" key="2">
    <source>
        <dbReference type="Proteomes" id="UP000805193"/>
    </source>
</evidence>
<evidence type="ECO:0000313" key="1">
    <source>
        <dbReference type="EMBL" id="KAG0420937.1"/>
    </source>
</evidence>
<name>A0AC60PJE4_IXOPE</name>
<proteinExistence type="predicted"/>
<dbReference type="Proteomes" id="UP000805193">
    <property type="component" value="Unassembled WGS sequence"/>
</dbReference>
<dbReference type="EMBL" id="JABSTQ010010451">
    <property type="protein sequence ID" value="KAG0420937.1"/>
    <property type="molecule type" value="Genomic_DNA"/>
</dbReference>
<keyword evidence="2" id="KW-1185">Reference proteome</keyword>
<sequence length="266" mass="30321">MTSTLSLHQSNRPLRKNRPRQTYEEESPRGGPVARSRSCGAVASSFTLCGSDEGFVLRSRRRQQQQQQQQAATMAEVELSEKFARREAIEKGEITDLKVSAGFNPYMEFSRKEIKEYEKHFKKFDLNGDHVLDFEELKRMMEILGAPQTHLALKQMIKDVDEDFDGTINFREFLLIFKKARDGELSMDCGLSALARLTSIDVDVAGVGGVKDFFEAKVWALANPEKHRFGESPVTQHFSPWMISDEKAMGPIKQRQKRKLRGIVCS</sequence>
<gene>
    <name evidence="1" type="ORF">HPB47_003157</name>
</gene>